<proteinExistence type="predicted"/>
<organism evidence="3 4">
    <name type="scientific">Pseudogymnoascus verrucosus</name>
    <dbReference type="NCBI Taxonomy" id="342668"/>
    <lineage>
        <taxon>Eukaryota</taxon>
        <taxon>Fungi</taxon>
        <taxon>Dikarya</taxon>
        <taxon>Ascomycota</taxon>
        <taxon>Pezizomycotina</taxon>
        <taxon>Leotiomycetes</taxon>
        <taxon>Thelebolales</taxon>
        <taxon>Thelebolaceae</taxon>
        <taxon>Pseudogymnoascus</taxon>
    </lineage>
</organism>
<reference evidence="3 4" key="1">
    <citation type="submission" date="2016-03" db="EMBL/GenBank/DDBJ databases">
        <title>Comparative genomics of Pseudogymnoascus destructans, the fungus causing white-nose syndrome of bats.</title>
        <authorList>
            <person name="Palmer J.M."/>
            <person name="Drees K.P."/>
            <person name="Foster J.T."/>
            <person name="Lindner D.L."/>
        </authorList>
    </citation>
    <scope>NUCLEOTIDE SEQUENCE [LARGE SCALE GENOMIC DNA]</scope>
    <source>
        <strain evidence="3 4">UAMH 10579</strain>
    </source>
</reference>
<dbReference type="PANTHER" id="PTHR34815">
    <property type="entry name" value="LYSINE ACETYLTRANSFERASE"/>
    <property type="match status" value="1"/>
</dbReference>
<dbReference type="InterPro" id="IPR016181">
    <property type="entry name" value="Acyl_CoA_acyltransferase"/>
</dbReference>
<keyword evidence="4" id="KW-1185">Reference proteome</keyword>
<dbReference type="SUPFAM" id="SSF55729">
    <property type="entry name" value="Acyl-CoA N-acyltransferases (Nat)"/>
    <property type="match status" value="1"/>
</dbReference>
<accession>A0A1B8GFE4</accession>
<evidence type="ECO:0000313" key="4">
    <source>
        <dbReference type="Proteomes" id="UP000091956"/>
    </source>
</evidence>
<dbReference type="RefSeq" id="XP_018128280.2">
    <property type="nucleotide sequence ID" value="XM_018277380.2"/>
</dbReference>
<feature type="compositionally biased region" description="Low complexity" evidence="1">
    <location>
        <begin position="32"/>
        <end position="69"/>
    </location>
</feature>
<feature type="region of interest" description="Disordered" evidence="1">
    <location>
        <begin position="1"/>
        <end position="84"/>
    </location>
</feature>
<gene>
    <name evidence="3" type="ORF">VE01_07951</name>
</gene>
<dbReference type="GeneID" id="28841337"/>
<feature type="domain" description="LYC1 C-terminal" evidence="2">
    <location>
        <begin position="240"/>
        <end position="453"/>
    </location>
</feature>
<evidence type="ECO:0000313" key="3">
    <source>
        <dbReference type="EMBL" id="OBT94547.2"/>
    </source>
</evidence>
<sequence>MHPHPDDMTNAIDKTATNGYTNGVKVAPPPASTNGASTTTTTSNGTTTKETPTNGTTTKETPQNGTTTAPLPPATSPSLILTHPTPTERRHTWLKSSTDWGAALPTPTYIERESHLCSASTLASSGGITHWILVDRSLPADSRPVLATAESLRKRTLVATPGGEVREAVSHGIGSVFCYPEYRGHGYASRMMTELGGVLRGWQAEESRDQKEVVFSKLYSDIGRGFYGRHGWMPFPSGHVEFPAAADGAGEGQNGKVGGGVKLLKTADLKELCEADEGMLRALMEKPSGDGKTRVAIPPDAEHFAWHRAREEFVTRALFGRIPEIRGALVGEVGSRVWAVWTRGFYGKKGETAKNTLYILRLVVEEEMKGGKVDGDVLVRQLGEVVRVAREEAREWGCGRVEVWNPSVVVGGALERVGGRTVEREKEGIASVMWYGKEGEEVEWLANEKYAWC</sequence>
<evidence type="ECO:0000256" key="1">
    <source>
        <dbReference type="SAM" id="MobiDB-lite"/>
    </source>
</evidence>
<name>A0A1B8GFE4_9PEZI</name>
<evidence type="ECO:0000259" key="2">
    <source>
        <dbReference type="Pfam" id="PF22998"/>
    </source>
</evidence>
<dbReference type="Pfam" id="PF22998">
    <property type="entry name" value="GNAT_LYC1-like"/>
    <property type="match status" value="1"/>
</dbReference>
<dbReference type="InterPro" id="IPR055100">
    <property type="entry name" value="GNAT_LYC1-like"/>
</dbReference>
<reference evidence="4" key="2">
    <citation type="journal article" date="2018" name="Nat. Commun.">
        <title>Extreme sensitivity to ultraviolet light in the fungal pathogen causing white-nose syndrome of bats.</title>
        <authorList>
            <person name="Palmer J.M."/>
            <person name="Drees K.P."/>
            <person name="Foster J.T."/>
            <person name="Lindner D.L."/>
        </authorList>
    </citation>
    <scope>NUCLEOTIDE SEQUENCE [LARGE SCALE GENOMIC DNA]</scope>
    <source>
        <strain evidence="4">UAMH 10579</strain>
    </source>
</reference>
<dbReference type="STRING" id="342668.A0A1B8GFE4"/>
<protein>
    <recommendedName>
        <fullName evidence="2">LYC1 C-terminal domain-containing protein</fullName>
    </recommendedName>
</protein>
<dbReference type="InterPro" id="IPR053013">
    <property type="entry name" value="LAT"/>
</dbReference>
<dbReference type="EMBL" id="KV460242">
    <property type="protein sequence ID" value="OBT94547.2"/>
    <property type="molecule type" value="Genomic_DNA"/>
</dbReference>
<dbReference type="Gene3D" id="3.40.630.30">
    <property type="match status" value="1"/>
</dbReference>
<dbReference type="Proteomes" id="UP000091956">
    <property type="component" value="Unassembled WGS sequence"/>
</dbReference>
<dbReference type="PANTHER" id="PTHR34815:SF2">
    <property type="entry name" value="N-ACETYLTRANSFERASE DOMAIN-CONTAINING PROTEIN"/>
    <property type="match status" value="1"/>
</dbReference>
<dbReference type="AlphaFoldDB" id="A0A1B8GFE4"/>